<dbReference type="PROSITE" id="PS51898">
    <property type="entry name" value="TYR_RECOMBINASE"/>
    <property type="match status" value="1"/>
</dbReference>
<dbReference type="Gene3D" id="1.10.443.10">
    <property type="entry name" value="Intergrase catalytic core"/>
    <property type="match status" value="1"/>
</dbReference>
<name>Q7UE35_RHOBA</name>
<dbReference type="PATRIC" id="fig|243090.15.peg.5622"/>
<dbReference type="InterPro" id="IPR013762">
    <property type="entry name" value="Integrase-like_cat_sf"/>
</dbReference>
<feature type="compositionally biased region" description="Basic residues" evidence="2">
    <location>
        <begin position="306"/>
        <end position="317"/>
    </location>
</feature>
<dbReference type="InterPro" id="IPR011010">
    <property type="entry name" value="DNA_brk_join_enz"/>
</dbReference>
<dbReference type="PANTHER" id="PTHR30349">
    <property type="entry name" value="PHAGE INTEGRASE-RELATED"/>
    <property type="match status" value="1"/>
</dbReference>
<sequence length="395" mass="44070">MKGAVMPKLTQALPQYRKHSSGQARVTINGRDYLLGPYGTKASRTMYDRVIAEYLASGRSSSFGVRDSSITLAMLMVDYARFAKAYYGTGKNSEWHRIKYAIRPIKSYYASLPACEFGPSHFKVVRESMINDGWARTNINANMKRIVRMMKWAAAEGKLPASVFETLRLIPGLKKGRTEARESEPVQPVDPIVVQKTLPHLPDVVADMVRIQELAGCRPGEVCKLTPSMIDRSGEVWLASIEDHKTAHHGHRRSFPLGPKAQAILLPYLDRGPNECLFRPVDTDKRRRAAASRARTTPKSCGNRKGTNRKRNPKRKPGVAYTTSTYGKAIGRAAKKAKVDHWSPNQLRHSRATVIRKEFGLEAAQVVLGHKSADITQTYAERDAALAFEVARKIG</sequence>
<dbReference type="EnsemblBacteria" id="CAD79215">
    <property type="protein sequence ID" value="CAD79215"/>
    <property type="gene ID" value="RB11615"/>
</dbReference>
<keyword evidence="1" id="KW-0233">DNA recombination</keyword>
<dbReference type="SUPFAM" id="SSF56349">
    <property type="entry name" value="DNA breaking-rejoining enzymes"/>
    <property type="match status" value="1"/>
</dbReference>
<dbReference type="Pfam" id="PF00589">
    <property type="entry name" value="Phage_integrase"/>
    <property type="match status" value="1"/>
</dbReference>
<dbReference type="AlphaFoldDB" id="Q7UE35"/>
<dbReference type="HOGENOM" id="CLU_639159_0_0_0"/>
<feature type="domain" description="Tyr recombinase" evidence="3">
    <location>
        <begin position="184"/>
        <end position="392"/>
    </location>
</feature>
<organism evidence="4 5">
    <name type="scientific">Rhodopirellula baltica (strain DSM 10527 / NCIMB 13988 / SH1)</name>
    <dbReference type="NCBI Taxonomy" id="243090"/>
    <lineage>
        <taxon>Bacteria</taxon>
        <taxon>Pseudomonadati</taxon>
        <taxon>Planctomycetota</taxon>
        <taxon>Planctomycetia</taxon>
        <taxon>Pirellulales</taxon>
        <taxon>Pirellulaceae</taxon>
        <taxon>Rhodopirellula</taxon>
    </lineage>
</organism>
<dbReference type="CDD" id="cd00397">
    <property type="entry name" value="DNA_BRE_C"/>
    <property type="match status" value="1"/>
</dbReference>
<reference evidence="4 5" key="1">
    <citation type="journal article" date="2003" name="Proc. Natl. Acad. Sci. U.S.A.">
        <title>Complete genome sequence of the marine planctomycete Pirellula sp. strain 1.</title>
        <authorList>
            <person name="Gloeckner F.O."/>
            <person name="Kube M."/>
            <person name="Bauer M."/>
            <person name="Teeling H."/>
            <person name="Lombardot T."/>
            <person name="Ludwig W."/>
            <person name="Gade D."/>
            <person name="Beck A."/>
            <person name="Borzym K."/>
            <person name="Heitmann K."/>
            <person name="Rabus R."/>
            <person name="Schlesner H."/>
            <person name="Amann R."/>
            <person name="Reinhardt R."/>
        </authorList>
    </citation>
    <scope>NUCLEOTIDE SEQUENCE [LARGE SCALE GENOMIC DNA]</scope>
    <source>
        <strain evidence="5">DSM 10527 / NCIMB 13988 / SH1</strain>
    </source>
</reference>
<dbReference type="Proteomes" id="UP000001025">
    <property type="component" value="Chromosome"/>
</dbReference>
<evidence type="ECO:0000259" key="3">
    <source>
        <dbReference type="PROSITE" id="PS51898"/>
    </source>
</evidence>
<dbReference type="OrthoDB" id="254233at2"/>
<accession>Q7UE35</accession>
<evidence type="ECO:0000313" key="4">
    <source>
        <dbReference type="EMBL" id="CAD79215.1"/>
    </source>
</evidence>
<evidence type="ECO:0000256" key="1">
    <source>
        <dbReference type="ARBA" id="ARBA00023172"/>
    </source>
</evidence>
<evidence type="ECO:0000313" key="5">
    <source>
        <dbReference type="Proteomes" id="UP000001025"/>
    </source>
</evidence>
<dbReference type="EMBL" id="BX294153">
    <property type="protein sequence ID" value="CAD79215.1"/>
    <property type="molecule type" value="Genomic_DNA"/>
</dbReference>
<dbReference type="GO" id="GO:0007059">
    <property type="term" value="P:chromosome segregation"/>
    <property type="evidence" value="ECO:0000318"/>
    <property type="project" value="GO_Central"/>
</dbReference>
<dbReference type="KEGG" id="rba:RB11615"/>
<keyword evidence="5" id="KW-1185">Reference proteome</keyword>
<feature type="region of interest" description="Disordered" evidence="2">
    <location>
        <begin position="285"/>
        <end position="318"/>
    </location>
</feature>
<protein>
    <recommendedName>
        <fullName evidence="3">Tyr recombinase domain-containing protein</fullName>
    </recommendedName>
</protein>
<dbReference type="GO" id="GO:0009009">
    <property type="term" value="F:site-specific recombinase activity"/>
    <property type="evidence" value="ECO:0000318"/>
    <property type="project" value="GO_Central"/>
</dbReference>
<dbReference type="PANTHER" id="PTHR30349:SF64">
    <property type="entry name" value="PROPHAGE INTEGRASE INTD-RELATED"/>
    <property type="match status" value="1"/>
</dbReference>
<dbReference type="GO" id="GO:0003677">
    <property type="term" value="F:DNA binding"/>
    <property type="evidence" value="ECO:0007669"/>
    <property type="project" value="InterPro"/>
</dbReference>
<evidence type="ECO:0000256" key="2">
    <source>
        <dbReference type="SAM" id="MobiDB-lite"/>
    </source>
</evidence>
<dbReference type="InParanoid" id="Q7UE35"/>
<dbReference type="InterPro" id="IPR002104">
    <property type="entry name" value="Integrase_catalytic"/>
</dbReference>
<dbReference type="GO" id="GO:0006310">
    <property type="term" value="P:DNA recombination"/>
    <property type="evidence" value="ECO:0000318"/>
    <property type="project" value="GO_Central"/>
</dbReference>
<dbReference type="eggNOG" id="COG0582">
    <property type="taxonomic scope" value="Bacteria"/>
</dbReference>
<gene>
    <name evidence="4" type="ordered locus">RB11615</name>
</gene>
<proteinExistence type="predicted"/>
<dbReference type="InterPro" id="IPR050090">
    <property type="entry name" value="Tyrosine_recombinase_XerCD"/>
</dbReference>